<keyword evidence="6 9" id="KW-0732">Signal</keyword>
<sequence>MKLSTLLSISSAVAIASAQQPAYAQCGGVNWSGGSICVSGFYCFKQNEFYSQCIPGTATTTAATTTATSGSPATSTIAPPVASITSFAKAAGNVFNINGKSQYFMGTNSYWIGFFTSNDDVDLVFSHLASTGLKVLRVWGFNDVTTIPSAGNVWFQSFVKGSTPTINTGADGLQRLDYVVESAGKHGVSLIINFVNNWSDYGGMAAYRSYYNLSTTDQSQWYTSAAVQAQYQKYIATVVARYKDNPTVFSWELANEPRCNGCATSVVTNWIKTTSAYIKSLDSKHMVCIGDEGFGIDGGTDTSYPFGPGEGIDWVANLKISTIDFGTAHLYPESWGETDAWGTSWINIHAAAAKTIGKPVILEEYGTATKANILVWQKAVMDSGTAADMYWQYGDTFSWGQTHNDGHSIYYGTAEYKTYVEDHAAAMAAKAV</sequence>
<dbReference type="PROSITE" id="PS51164">
    <property type="entry name" value="CBM1_2"/>
    <property type="match status" value="1"/>
</dbReference>
<evidence type="ECO:0000256" key="8">
    <source>
        <dbReference type="ARBA" id="ARBA00023295"/>
    </source>
</evidence>
<dbReference type="SUPFAM" id="SSF51445">
    <property type="entry name" value="(Trans)glycosidases"/>
    <property type="match status" value="1"/>
</dbReference>
<keyword evidence="7 11" id="KW-0378">Hydrolase</keyword>
<dbReference type="Gene3D" id="3.20.20.80">
    <property type="entry name" value="Glycosidases"/>
    <property type="match status" value="1"/>
</dbReference>
<evidence type="ECO:0000256" key="3">
    <source>
        <dbReference type="ARBA" id="ARBA00005641"/>
    </source>
</evidence>
<dbReference type="SUPFAM" id="SSF57180">
    <property type="entry name" value="Cellulose-binding domain"/>
    <property type="match status" value="1"/>
</dbReference>
<evidence type="ECO:0000256" key="5">
    <source>
        <dbReference type="ARBA" id="ARBA00022525"/>
    </source>
</evidence>
<reference evidence="11" key="1">
    <citation type="journal article" date="2012" name="Appl. Biochem. Biotechnol.">
        <title>A Novel endo-1,4-?-mannanase from Bispora antennata with good adaptation and stability over a broad pH range.</title>
        <authorList>
            <person name="Liu Q."/>
            <person name="Yang P."/>
            <person name="Luo H."/>
            <person name="Shi P."/>
            <person name="Huang H."/>
            <person name="Meng K."/>
            <person name="Yao B."/>
        </authorList>
    </citation>
    <scope>NUCLEOTIDE SEQUENCE</scope>
</reference>
<dbReference type="InterPro" id="IPR017853">
    <property type="entry name" value="GH"/>
</dbReference>
<evidence type="ECO:0000256" key="6">
    <source>
        <dbReference type="ARBA" id="ARBA00022729"/>
    </source>
</evidence>
<gene>
    <name evidence="11" type="primary">man5</name>
</gene>
<dbReference type="InterPro" id="IPR000254">
    <property type="entry name" value="CBD"/>
</dbReference>
<dbReference type="PANTHER" id="PTHR31451">
    <property type="match status" value="1"/>
</dbReference>
<dbReference type="PANTHER" id="PTHR31451:SF39">
    <property type="entry name" value="MANNAN ENDO-1,4-BETA-MANNOSIDASE 1"/>
    <property type="match status" value="1"/>
</dbReference>
<dbReference type="Pfam" id="PF00734">
    <property type="entry name" value="CBM_1"/>
    <property type="match status" value="1"/>
</dbReference>
<dbReference type="AlphaFoldDB" id="I2CMF4"/>
<dbReference type="InterPro" id="IPR035971">
    <property type="entry name" value="CBD_sf"/>
</dbReference>
<keyword evidence="5" id="KW-0964">Secreted</keyword>
<comment type="similarity">
    <text evidence="3">Belongs to the glycosyl hydrolase 5 (cellulase A) family.</text>
</comment>
<dbReference type="FunFam" id="3.20.20.80:FF:000076">
    <property type="entry name" value="Mannan endo-1,4-beta-mannosidase A"/>
    <property type="match status" value="1"/>
</dbReference>
<dbReference type="GO" id="GO:0016985">
    <property type="term" value="F:mannan endo-1,4-beta-mannosidase activity"/>
    <property type="evidence" value="ECO:0007669"/>
    <property type="project" value="UniProtKB-EC"/>
</dbReference>
<feature type="chain" id="PRO_5003656981" description="mannan endo-1,4-beta-mannosidase" evidence="9">
    <location>
        <begin position="19"/>
        <end position="432"/>
    </location>
</feature>
<evidence type="ECO:0000256" key="2">
    <source>
        <dbReference type="ARBA" id="ARBA00004613"/>
    </source>
</evidence>
<keyword evidence="8 11" id="KW-0326">Glycosidase</keyword>
<comment type="subcellular location">
    <subcellularLocation>
        <location evidence="2">Secreted</location>
    </subcellularLocation>
</comment>
<dbReference type="EMBL" id="JN797607">
    <property type="protein sequence ID" value="AFJ68087.1"/>
    <property type="molecule type" value="Genomic_DNA"/>
</dbReference>
<dbReference type="GO" id="GO:0005576">
    <property type="term" value="C:extracellular region"/>
    <property type="evidence" value="ECO:0007669"/>
    <property type="project" value="UniProtKB-SubCell"/>
</dbReference>
<dbReference type="SMART" id="SM00236">
    <property type="entry name" value="fCBD"/>
    <property type="match status" value="1"/>
</dbReference>
<feature type="domain" description="CBM1" evidence="10">
    <location>
        <begin position="18"/>
        <end position="54"/>
    </location>
</feature>
<dbReference type="EC" id="3.2.1.78" evidence="4"/>
<dbReference type="Pfam" id="PF26410">
    <property type="entry name" value="GH5_mannosidase"/>
    <property type="match status" value="1"/>
</dbReference>
<dbReference type="InterPro" id="IPR001547">
    <property type="entry name" value="Glyco_hydro_5"/>
</dbReference>
<evidence type="ECO:0000256" key="9">
    <source>
        <dbReference type="SAM" id="SignalP"/>
    </source>
</evidence>
<dbReference type="InterPro" id="IPR045053">
    <property type="entry name" value="MAN-like"/>
</dbReference>
<protein>
    <recommendedName>
        <fullName evidence="4">mannan endo-1,4-beta-mannosidase</fullName>
        <ecNumber evidence="4">3.2.1.78</ecNumber>
    </recommendedName>
</protein>
<dbReference type="PROSITE" id="PS00562">
    <property type="entry name" value="CBM1_1"/>
    <property type="match status" value="1"/>
</dbReference>
<feature type="signal peptide" evidence="9">
    <location>
        <begin position="1"/>
        <end position="18"/>
    </location>
</feature>
<comment type="catalytic activity">
    <reaction evidence="1">
        <text>Random hydrolysis of (1-&gt;4)-beta-D-mannosidic linkages in mannans, galactomannans and glucomannans.</text>
        <dbReference type="EC" id="3.2.1.78"/>
    </reaction>
</comment>
<evidence type="ECO:0000313" key="11">
    <source>
        <dbReference type="EMBL" id="AFJ68087.1"/>
    </source>
</evidence>
<dbReference type="GO" id="GO:0046355">
    <property type="term" value="P:mannan catabolic process"/>
    <property type="evidence" value="ECO:0007669"/>
    <property type="project" value="UniProtKB-ARBA"/>
</dbReference>
<accession>I2CMF4</accession>
<evidence type="ECO:0000256" key="1">
    <source>
        <dbReference type="ARBA" id="ARBA00001678"/>
    </source>
</evidence>
<evidence type="ECO:0000259" key="10">
    <source>
        <dbReference type="PROSITE" id="PS51164"/>
    </source>
</evidence>
<dbReference type="GO" id="GO:0030248">
    <property type="term" value="F:cellulose binding"/>
    <property type="evidence" value="ECO:0007669"/>
    <property type="project" value="InterPro"/>
</dbReference>
<organism evidence="11">
    <name type="scientific">Bispora antennata</name>
    <dbReference type="NCBI Taxonomy" id="1187132"/>
    <lineage>
        <taxon>Eukaryota</taxon>
        <taxon>Fungi</taxon>
        <taxon>Dikarya</taxon>
        <taxon>Ascomycota</taxon>
        <taxon>Pezizomycotina</taxon>
        <taxon>Leotiomycetes</taxon>
        <taxon>Helotiales</taxon>
        <taxon>Helotiaceae</taxon>
        <taxon>Bispora</taxon>
    </lineage>
</organism>
<dbReference type="SMR" id="I2CMF4"/>
<evidence type="ECO:0000256" key="4">
    <source>
        <dbReference type="ARBA" id="ARBA00012706"/>
    </source>
</evidence>
<proteinExistence type="inferred from homology"/>
<name>I2CMF4_9HELO</name>
<evidence type="ECO:0000256" key="7">
    <source>
        <dbReference type="ARBA" id="ARBA00022801"/>
    </source>
</evidence>